<dbReference type="OrthoDB" id="14144at2"/>
<dbReference type="PANTHER" id="PTHR35090">
    <property type="entry name" value="DNA-DIRECTED RNA POLYMERASE SUBUNIT I"/>
    <property type="match status" value="1"/>
</dbReference>
<sequence>MKELEAVSKIRVFLKEEGFIVPKKPLQEFYSNIVRLSGLGIGGILHMSGKKAGKIAGNLLKDIMGPGESSVEEIELYLKVFLEEAGICRVKSWEHVDGLIRLRIEGSVFAEGQESKKPVCIPLQGALAGVLEELTGKRWECKELECEAQGKDSCLFELRVEK</sequence>
<dbReference type="SUPFAM" id="SSF111126">
    <property type="entry name" value="Ligand-binding domain in the NO signalling and Golgi transport"/>
    <property type="match status" value="1"/>
</dbReference>
<dbReference type="Gene3D" id="3.30.1380.20">
    <property type="entry name" value="Trafficking protein particle complex subunit 3"/>
    <property type="match status" value="1"/>
</dbReference>
<protein>
    <submittedName>
        <fullName evidence="2">4-vinyl reductase 4VR</fullName>
    </submittedName>
</protein>
<dbReference type="HOGENOM" id="CLU_138451_0_0_0"/>
<accession>D3SPF2</accession>
<dbReference type="PANTHER" id="PTHR35090:SF1">
    <property type="entry name" value="SLR0144 PROTEIN"/>
    <property type="match status" value="1"/>
</dbReference>
<dbReference type="eggNOG" id="COG1719">
    <property type="taxonomic scope" value="Bacteria"/>
</dbReference>
<reference evidence="3" key="1">
    <citation type="journal article" date="2010" name="Stand. Genomic Sci.">
        <title>Complete genome sequence of Thermocrinis albus type strain (HI 11/12T).</title>
        <authorList>
            <person name="Wirth R."/>
            <person name="Sikorski J."/>
            <person name="Brambilla E."/>
            <person name="Misra M."/>
            <person name="Lapidus A."/>
            <person name="Copeland A."/>
            <person name="Nolan M."/>
            <person name="Lucas S."/>
            <person name="Chen F."/>
            <person name="Tice H."/>
            <person name="Cheng J.F."/>
            <person name="Han C."/>
            <person name="Detter J.C."/>
            <person name="Tapia R."/>
            <person name="Bruce D."/>
            <person name="Goodwin L."/>
            <person name="Pitluck S."/>
            <person name="Pati A."/>
            <person name="Anderson I."/>
            <person name="Ivanova N."/>
            <person name="Mavromatis K."/>
            <person name="Mikhailova N."/>
            <person name="Chen A."/>
            <person name="Palaniappan K."/>
            <person name="Bilek Y."/>
            <person name="Hader T."/>
            <person name="Land M."/>
            <person name="Hauser L."/>
            <person name="Chang Y.J."/>
            <person name="Jeffries C.D."/>
            <person name="Tindall B.J."/>
            <person name="Rohde M."/>
            <person name="Goker M."/>
            <person name="Bristow J."/>
            <person name="Eisen J.A."/>
            <person name="Markowitz V."/>
            <person name="Hugenholtz P."/>
            <person name="Kyrpides N.C."/>
            <person name="Klenk H.P."/>
        </authorList>
    </citation>
    <scope>NUCLEOTIDE SEQUENCE [LARGE SCALE GENOMIC DNA]</scope>
    <source>
        <strain evidence="3">DSM 14484 / JCM 11386 / HI 11/12</strain>
    </source>
</reference>
<evidence type="ECO:0000313" key="2">
    <source>
        <dbReference type="EMBL" id="ADC89039.1"/>
    </source>
</evidence>
<dbReference type="InterPro" id="IPR004096">
    <property type="entry name" value="V4R"/>
</dbReference>
<proteinExistence type="predicted"/>
<dbReference type="RefSeq" id="WP_012991446.1">
    <property type="nucleotide sequence ID" value="NC_013894.1"/>
</dbReference>
<name>D3SPF2_THEAH</name>
<dbReference type="STRING" id="638303.Thal_0404"/>
<dbReference type="SMART" id="SM00989">
    <property type="entry name" value="V4R"/>
    <property type="match status" value="1"/>
</dbReference>
<dbReference type="KEGG" id="tal:Thal_0404"/>
<dbReference type="AlphaFoldDB" id="D3SPF2"/>
<evidence type="ECO:0000313" key="3">
    <source>
        <dbReference type="Proteomes" id="UP000002043"/>
    </source>
</evidence>
<dbReference type="InterPro" id="IPR024096">
    <property type="entry name" value="NO_sig/Golgi_transp_ligand-bd"/>
</dbReference>
<evidence type="ECO:0000259" key="1">
    <source>
        <dbReference type="SMART" id="SM00989"/>
    </source>
</evidence>
<dbReference type="Pfam" id="PF02830">
    <property type="entry name" value="V4R"/>
    <property type="match status" value="1"/>
</dbReference>
<gene>
    <name evidence="2" type="ordered locus">Thal_0404</name>
</gene>
<keyword evidence="3" id="KW-1185">Reference proteome</keyword>
<dbReference type="Proteomes" id="UP000002043">
    <property type="component" value="Chromosome"/>
</dbReference>
<organism evidence="2 3">
    <name type="scientific">Thermocrinis albus (strain DSM 14484 / JCM 11386 / HI 11/12)</name>
    <dbReference type="NCBI Taxonomy" id="638303"/>
    <lineage>
        <taxon>Bacteria</taxon>
        <taxon>Pseudomonadati</taxon>
        <taxon>Aquificota</taxon>
        <taxon>Aquificia</taxon>
        <taxon>Aquificales</taxon>
        <taxon>Aquificaceae</taxon>
        <taxon>Thermocrinis</taxon>
    </lineage>
</organism>
<feature type="domain" description="4-vinyl reductase 4VR" evidence="1">
    <location>
        <begin position="99"/>
        <end position="160"/>
    </location>
</feature>
<dbReference type="EMBL" id="CP001931">
    <property type="protein sequence ID" value="ADC89039.1"/>
    <property type="molecule type" value="Genomic_DNA"/>
</dbReference>